<dbReference type="VEuPathDB" id="FungiDB:TAPDE_005707"/>
<evidence type="ECO:0000256" key="2">
    <source>
        <dbReference type="SAM" id="MobiDB-lite"/>
    </source>
</evidence>
<dbReference type="InterPro" id="IPR003018">
    <property type="entry name" value="GAF"/>
</dbReference>
<dbReference type="Proteomes" id="UP000013776">
    <property type="component" value="Unassembled WGS sequence"/>
</dbReference>
<proteinExistence type="predicted"/>
<dbReference type="AlphaFoldDB" id="R4XHE8"/>
<dbReference type="STRING" id="1097556.R4XHE8"/>
<gene>
    <name evidence="4" type="ORF">TAPDE_005707</name>
</gene>
<comment type="caution">
    <text evidence="4">The sequence shown here is derived from an EMBL/GenBank/DDBJ whole genome shotgun (WGS) entry which is preliminary data.</text>
</comment>
<name>R4XHE8_TAPDE</name>
<evidence type="ECO:0000313" key="4">
    <source>
        <dbReference type="EMBL" id="CCG85109.1"/>
    </source>
</evidence>
<feature type="region of interest" description="Disordered" evidence="2">
    <location>
        <begin position="25"/>
        <end position="46"/>
    </location>
</feature>
<dbReference type="SUPFAM" id="SSF55781">
    <property type="entry name" value="GAF domain-like"/>
    <property type="match status" value="1"/>
</dbReference>
<feature type="coiled-coil region" evidence="1">
    <location>
        <begin position="606"/>
        <end position="633"/>
    </location>
</feature>
<evidence type="ECO:0000256" key="1">
    <source>
        <dbReference type="SAM" id="Coils"/>
    </source>
</evidence>
<dbReference type="SMART" id="SM00065">
    <property type="entry name" value="GAF"/>
    <property type="match status" value="1"/>
</dbReference>
<keyword evidence="1" id="KW-0175">Coiled coil</keyword>
<feature type="domain" description="GAF" evidence="3">
    <location>
        <begin position="780"/>
        <end position="936"/>
    </location>
</feature>
<reference evidence="4 5" key="1">
    <citation type="journal article" date="2013" name="MBio">
        <title>Genome sequencing of the plant pathogen Taphrina deformans, the causal agent of peach leaf curl.</title>
        <authorList>
            <person name="Cisse O.H."/>
            <person name="Almeida J.M.G.C.F."/>
            <person name="Fonseca A."/>
            <person name="Kumar A.A."/>
            <person name="Salojaervi J."/>
            <person name="Overmyer K."/>
            <person name="Hauser P.M."/>
            <person name="Pagni M."/>
        </authorList>
    </citation>
    <scope>NUCLEOTIDE SEQUENCE [LARGE SCALE GENOMIC DNA]</scope>
    <source>
        <strain evidence="5">PYCC 5710 / ATCC 11124 / CBS 356.35 / IMI 108563 / JCM 9778 / NBRC 8474</strain>
    </source>
</reference>
<protein>
    <recommendedName>
        <fullName evidence="3">GAF domain-containing protein</fullName>
    </recommendedName>
</protein>
<organism evidence="4 5">
    <name type="scientific">Taphrina deformans (strain PYCC 5710 / ATCC 11124 / CBS 356.35 / IMI 108563 / JCM 9778 / NBRC 8474)</name>
    <name type="common">Peach leaf curl fungus</name>
    <name type="synonym">Lalaria deformans</name>
    <dbReference type="NCBI Taxonomy" id="1097556"/>
    <lineage>
        <taxon>Eukaryota</taxon>
        <taxon>Fungi</taxon>
        <taxon>Dikarya</taxon>
        <taxon>Ascomycota</taxon>
        <taxon>Taphrinomycotina</taxon>
        <taxon>Taphrinomycetes</taxon>
        <taxon>Taphrinales</taxon>
        <taxon>Taphrinaceae</taxon>
        <taxon>Taphrina</taxon>
    </lineage>
</organism>
<dbReference type="InterPro" id="IPR053159">
    <property type="entry name" value="Hybrid_Histidine_Kinase"/>
</dbReference>
<dbReference type="Pfam" id="PF13185">
    <property type="entry name" value="GAF_2"/>
    <property type="match status" value="1"/>
</dbReference>
<dbReference type="EMBL" id="CAHR02000465">
    <property type="protein sequence ID" value="CCG85109.1"/>
    <property type="molecule type" value="Genomic_DNA"/>
</dbReference>
<accession>R4XHE8</accession>
<evidence type="ECO:0000259" key="3">
    <source>
        <dbReference type="SMART" id="SM00065"/>
    </source>
</evidence>
<keyword evidence="5" id="KW-1185">Reference proteome</keyword>
<dbReference type="OrthoDB" id="60033at2759"/>
<dbReference type="eggNOG" id="KOG0519">
    <property type="taxonomic scope" value="Eukaryota"/>
</dbReference>
<sequence>MSSGLVLPVDDSYKAALALGTPEEWIKTSEAGPEPRAGERTSRLSSSVRADKTFGDTLVVGYRFLHDKVQQAVYALIDERDRPSIQLQTGSRLLEAFGDDVRDSMLFDICSQINKGRSLLPRREYLRLAKLNLRAAQTAFQNTASETALQFLCQTRDYFPENIWHIDAPMVEQYYELTENVYASMTLYEEAIKASTTIFENSTNLVVKTRMHGRQVKAYMSLGRAAEAIATGCAGLTAAGIPFEKYLDGSLSDSDIDDAVISLWAALPSSATAIHSLNTLPIIEDELMLAGSEILMIFLPPLYLSNPALAPLLVLTGVMTSIKKGIASYTCYFMYFLAMLLCEIDDPHCDFELAAAWNQTSEVLLDELMRSSPRYLEHAGSSLTLSGCVYAFTRDARVESLRAFNLSIELSQRCFDGQYMAYSVGNQANTRLFCGENLMQILNELVKHVNLVRSYKQTPGMLYCLPTLQVIHNLVHSSNRQKALEMSGTLVADLTKSLELLETGDSLLLHSVYFWTARLLLCLVLQDHEGAILAVLGGRKMLHGAYGVATKLYFETMALVVLLEHKDRGLKMPPELADYLPILCNHIEGWAKQNSRNYGCWKFFMLAETKKSAQGLEATLNAYERAIEAAVESKNYLLEAIFNERCAKYLKNSGLGQKIAAGYIEAAIQAYQSWGSPVSASHCASVYGASDLHRSETDSNVSSFEARLRTSSYGNVSRNIAGHVSVTSMMSDLSSPSPSADSTGSTAMMSRLMSIQEDYSTETDLSVVIQSSLLLTRTLGTAELVKQLLKLLVQVAGAQHGALVIDLQQDQNLCVAATTELAGVQLYDDLPLDAAGDLVPIQLIRLAANSRRCIIDEARFVRQPYQRSGKQEHSLGAAKSFMALPVLLRDKILAVAYLSNNQISNLFTSRKVELLTILASQAAITLEKARSITTYASELMILF</sequence>
<dbReference type="InterPro" id="IPR029016">
    <property type="entry name" value="GAF-like_dom_sf"/>
</dbReference>
<dbReference type="Gene3D" id="3.30.450.40">
    <property type="match status" value="1"/>
</dbReference>
<evidence type="ECO:0000313" key="5">
    <source>
        <dbReference type="Proteomes" id="UP000013776"/>
    </source>
</evidence>
<dbReference type="PANTHER" id="PTHR43642">
    <property type="entry name" value="HYBRID SIGNAL TRANSDUCTION HISTIDINE KINASE G"/>
    <property type="match status" value="1"/>
</dbReference>
<dbReference type="PANTHER" id="PTHR43642:SF1">
    <property type="entry name" value="HYBRID SIGNAL TRANSDUCTION HISTIDINE KINASE G"/>
    <property type="match status" value="1"/>
</dbReference>